<evidence type="ECO:0000313" key="2">
    <source>
        <dbReference type="Proteomes" id="UP001163603"/>
    </source>
</evidence>
<keyword evidence="2" id="KW-1185">Reference proteome</keyword>
<reference evidence="2" key="1">
    <citation type="journal article" date="2023" name="G3 (Bethesda)">
        <title>Genome assembly and association tests identify interacting loci associated with vigor, precocity, and sex in interspecific pistachio rootstocks.</title>
        <authorList>
            <person name="Palmer W."/>
            <person name="Jacygrad E."/>
            <person name="Sagayaradj S."/>
            <person name="Cavanaugh K."/>
            <person name="Han R."/>
            <person name="Bertier L."/>
            <person name="Beede B."/>
            <person name="Kafkas S."/>
            <person name="Golino D."/>
            <person name="Preece J."/>
            <person name="Michelmore R."/>
        </authorList>
    </citation>
    <scope>NUCLEOTIDE SEQUENCE [LARGE SCALE GENOMIC DNA]</scope>
</reference>
<dbReference type="Proteomes" id="UP001163603">
    <property type="component" value="Chromosome 9"/>
</dbReference>
<comment type="caution">
    <text evidence="1">The sequence shown here is derived from an EMBL/GenBank/DDBJ whole genome shotgun (WGS) entry which is preliminary data.</text>
</comment>
<sequence>MALFDIGAASTILNPDVLPTSYWRPHIHWFTAANGEHFSTNLISKPIHIQFFPNLVLTHECLDSHHPSKDMIIGWDLLNQLLKAKFTFTPQGLKHKSYFMPYKHPYNYFTTLPTPVPNTDVTQQLVTESFAQSHTDFLTKCSHPLWLNPEFFVSLPFKKNEGINPTKATHLGMPPNHLALA</sequence>
<protein>
    <submittedName>
        <fullName evidence="1">Uncharacterized protein</fullName>
    </submittedName>
</protein>
<name>A0ACC0Y0Y2_9ROSI</name>
<evidence type="ECO:0000313" key="1">
    <source>
        <dbReference type="EMBL" id="KAJ0027309.1"/>
    </source>
</evidence>
<accession>A0ACC0Y0Y2</accession>
<organism evidence="1 2">
    <name type="scientific">Pistacia integerrima</name>
    <dbReference type="NCBI Taxonomy" id="434235"/>
    <lineage>
        <taxon>Eukaryota</taxon>
        <taxon>Viridiplantae</taxon>
        <taxon>Streptophyta</taxon>
        <taxon>Embryophyta</taxon>
        <taxon>Tracheophyta</taxon>
        <taxon>Spermatophyta</taxon>
        <taxon>Magnoliopsida</taxon>
        <taxon>eudicotyledons</taxon>
        <taxon>Gunneridae</taxon>
        <taxon>Pentapetalae</taxon>
        <taxon>rosids</taxon>
        <taxon>malvids</taxon>
        <taxon>Sapindales</taxon>
        <taxon>Anacardiaceae</taxon>
        <taxon>Pistacia</taxon>
    </lineage>
</organism>
<proteinExistence type="predicted"/>
<gene>
    <name evidence="1" type="ORF">Pint_35957</name>
</gene>
<dbReference type="EMBL" id="CM047744">
    <property type="protein sequence ID" value="KAJ0027309.1"/>
    <property type="molecule type" value="Genomic_DNA"/>
</dbReference>